<dbReference type="PANTHER" id="PTHR37829">
    <property type="entry name" value="PHAGE-LIKE ELEMENT PBSX PROTEIN XKDT"/>
    <property type="match status" value="1"/>
</dbReference>
<evidence type="ECO:0000313" key="5">
    <source>
        <dbReference type="Proteomes" id="UP001225134"/>
    </source>
</evidence>
<evidence type="ECO:0000259" key="2">
    <source>
        <dbReference type="Pfam" id="PF26078"/>
    </source>
</evidence>
<evidence type="ECO:0000256" key="1">
    <source>
        <dbReference type="ARBA" id="ARBA00038087"/>
    </source>
</evidence>
<dbReference type="RefSeq" id="WP_285153102.1">
    <property type="nucleotide sequence ID" value="NZ_JASSPP010000007.1"/>
</dbReference>
<dbReference type="EMBL" id="JASSPP010000007">
    <property type="protein sequence ID" value="MDK9580851.1"/>
    <property type="molecule type" value="Genomic_DNA"/>
</dbReference>
<organism evidence="4 5">
    <name type="scientific">Sneathia sanguinegens</name>
    <dbReference type="NCBI Taxonomy" id="40543"/>
    <lineage>
        <taxon>Bacteria</taxon>
        <taxon>Fusobacteriati</taxon>
        <taxon>Fusobacteriota</taxon>
        <taxon>Fusobacteriia</taxon>
        <taxon>Fusobacteriales</taxon>
        <taxon>Leptotrichiaceae</taxon>
        <taxon>Sneathia</taxon>
    </lineage>
</organism>
<proteinExistence type="inferred from homology"/>
<comment type="similarity">
    <text evidence="1">Belongs to the Mu gp47/PBSX XkdT family.</text>
</comment>
<dbReference type="Pfam" id="PF26079">
    <property type="entry name" value="Baseplate_J_C"/>
    <property type="match status" value="1"/>
</dbReference>
<gene>
    <name evidence="4" type="ORF">QQA45_04890</name>
</gene>
<evidence type="ECO:0000259" key="3">
    <source>
        <dbReference type="Pfam" id="PF26079"/>
    </source>
</evidence>
<dbReference type="PANTHER" id="PTHR37829:SF3">
    <property type="entry name" value="PROTEIN JAYE-RELATED"/>
    <property type="match status" value="1"/>
</dbReference>
<dbReference type="InterPro" id="IPR052399">
    <property type="entry name" value="Phage_Baseplate_Assmbl_Protein"/>
</dbReference>
<feature type="domain" description="Baseplate J-like central" evidence="2">
    <location>
        <begin position="179"/>
        <end position="257"/>
    </location>
</feature>
<protein>
    <submittedName>
        <fullName evidence="4">Baseplate J/gp47 family protein</fullName>
    </submittedName>
</protein>
<accession>A0ABT7HK13</accession>
<comment type="caution">
    <text evidence="4">The sequence shown here is derived from an EMBL/GenBank/DDBJ whole genome shotgun (WGS) entry which is preliminary data.</text>
</comment>
<dbReference type="Pfam" id="PF26078">
    <property type="entry name" value="Baseplate_J_M"/>
    <property type="match status" value="1"/>
</dbReference>
<name>A0ABT7HK13_9FUSO</name>
<evidence type="ECO:0000313" key="4">
    <source>
        <dbReference type="EMBL" id="MDK9580851.1"/>
    </source>
</evidence>
<sequence length="354" mass="39858">MYHEKQSFENLMARMLSRIPDGIDKREGSIIWDALAPAALEIESIYYALDGVIEETMAVTAGKEFLKLRALERGLEPFPATKAIIKAQFNVEVNKGIRFNYNGVVFVVDSVIDNDKHIYRLECEQTGLVGNVDSGALVQIDYVKGLQNAQILGVIVNGKEEEETERFRQRYFDSFKERSFGGNIADYIEKTLAINGVGSCKVTPIWKGGGSVKVTILDSNYNKANTETINFVQNKLDPTQDGTGVGLAPIGHIVTVDTVEDENITLSIKATFNTLIRFENKKEEFKTQINQYFTELKKKWHKEQIILRPAHIISRLLNLNNVEDITELKINGKVGNYALENNKIPKLVDIVEVQ</sequence>
<dbReference type="InterPro" id="IPR058530">
    <property type="entry name" value="Baseplate_J-like_C"/>
</dbReference>
<feature type="domain" description="Baseplate J-like C-terminal" evidence="3">
    <location>
        <begin position="265"/>
        <end position="350"/>
    </location>
</feature>
<reference evidence="4 5" key="1">
    <citation type="submission" date="2023-06" db="EMBL/GenBank/DDBJ databases">
        <title>Antibody response to the Sneathia vaginalis cytopathogenic toxin A during pregnancy.</title>
        <authorList>
            <person name="Mccoy Z.T."/>
            <person name="Serrano M.G."/>
            <person name="Spaine K."/>
            <person name="Edwards D.J."/>
            <person name="Buck G.A."/>
            <person name="Jefferson K."/>
        </authorList>
    </citation>
    <scope>NUCLEOTIDE SEQUENCE [LARGE SCALE GENOMIC DNA]</scope>
    <source>
        <strain evidence="4 5">CCUG 42621</strain>
    </source>
</reference>
<dbReference type="Proteomes" id="UP001225134">
    <property type="component" value="Unassembled WGS sequence"/>
</dbReference>
<keyword evidence="5" id="KW-1185">Reference proteome</keyword>
<dbReference type="InterPro" id="IPR058531">
    <property type="entry name" value="Baseplate_J_M"/>
</dbReference>